<sequence length="342" mass="40428">MEEQDVHFRHILLYYFRKGKNASQAHKKLCAVYGNEALKERQCRNWFVRFRPGDFSLKNAQRSGRPVEVDEAHIKTIIDSDYHSIIRDIAEKLNVSHTCIEKKLKMLGYVKKLDLWLPHQLKEIHLTQSISICDSLLKRNEIDPFLKSLITADEKWIVYNNVNRKRSWVMQDEPVQTTSRAEIHQKKIMLSVWRDYKGILYFELMPQNQTINSNVYVQQLAKLNDAIQKKRPVLSNRKGVVFHHDNAKPYTSLVTRQKLLELGWDVLSHPPYSPDLSPSDYHLFRSMQNSLNGKIFNNADDIRSHLINFFDSKDQKFYERGIFTLPERWQKVIDKNGQYLIE</sequence>
<dbReference type="InterPro" id="IPR041426">
    <property type="entry name" value="Mos1_HTH"/>
</dbReference>
<dbReference type="PANTHER" id="PTHR46060">
    <property type="entry name" value="MARINER MOS1 TRANSPOSASE-LIKE PROTEIN"/>
    <property type="match status" value="1"/>
</dbReference>
<name>A0A024FS30_9HYME</name>
<dbReference type="AlphaFoldDB" id="A0A024FS30"/>
<protein>
    <submittedName>
        <fullName evidence="2">Transposase</fullName>
    </submittedName>
</protein>
<dbReference type="GO" id="GO:0000014">
    <property type="term" value="F:single-stranded DNA endodeoxyribonuclease activity"/>
    <property type="evidence" value="ECO:0007669"/>
    <property type="project" value="TreeGrafter"/>
</dbReference>
<dbReference type="GO" id="GO:0042800">
    <property type="term" value="F:histone H3K4 methyltransferase activity"/>
    <property type="evidence" value="ECO:0007669"/>
    <property type="project" value="TreeGrafter"/>
</dbReference>
<dbReference type="Gene3D" id="3.30.420.10">
    <property type="entry name" value="Ribonuclease H-like superfamily/Ribonuclease H"/>
    <property type="match status" value="1"/>
</dbReference>
<dbReference type="GO" id="GO:0005634">
    <property type="term" value="C:nucleus"/>
    <property type="evidence" value="ECO:0007669"/>
    <property type="project" value="TreeGrafter"/>
</dbReference>
<dbReference type="GO" id="GO:0003690">
    <property type="term" value="F:double-stranded DNA binding"/>
    <property type="evidence" value="ECO:0007669"/>
    <property type="project" value="TreeGrafter"/>
</dbReference>
<proteinExistence type="predicted"/>
<organism evidence="2">
    <name type="scientific">Amegilla dulcifera</name>
    <dbReference type="NCBI Taxonomy" id="598022"/>
    <lineage>
        <taxon>Eukaryota</taxon>
        <taxon>Metazoa</taxon>
        <taxon>Ecdysozoa</taxon>
        <taxon>Arthropoda</taxon>
        <taxon>Hexapoda</taxon>
        <taxon>Insecta</taxon>
        <taxon>Pterygota</taxon>
        <taxon>Neoptera</taxon>
        <taxon>Endopterygota</taxon>
        <taxon>Hymenoptera</taxon>
        <taxon>Apocrita</taxon>
        <taxon>Aculeata</taxon>
        <taxon>Apoidea</taxon>
        <taxon>Anthophila</taxon>
        <taxon>Apidae</taxon>
        <taxon>Amegilla</taxon>
    </lineage>
</organism>
<dbReference type="EMBL" id="AB849141">
    <property type="protein sequence ID" value="BAO79480.1"/>
    <property type="molecule type" value="Genomic_DNA"/>
</dbReference>
<dbReference type="GO" id="GO:0000793">
    <property type="term" value="C:condensed chromosome"/>
    <property type="evidence" value="ECO:0007669"/>
    <property type="project" value="TreeGrafter"/>
</dbReference>
<dbReference type="GO" id="GO:0046975">
    <property type="term" value="F:histone H3K36 methyltransferase activity"/>
    <property type="evidence" value="ECO:0007669"/>
    <property type="project" value="TreeGrafter"/>
</dbReference>
<dbReference type="GO" id="GO:0003697">
    <property type="term" value="F:single-stranded DNA binding"/>
    <property type="evidence" value="ECO:0007669"/>
    <property type="project" value="TreeGrafter"/>
</dbReference>
<dbReference type="GO" id="GO:0035861">
    <property type="term" value="C:site of double-strand break"/>
    <property type="evidence" value="ECO:0007669"/>
    <property type="project" value="TreeGrafter"/>
</dbReference>
<dbReference type="GO" id="GO:0006303">
    <property type="term" value="P:double-strand break repair via nonhomologous end joining"/>
    <property type="evidence" value="ECO:0007669"/>
    <property type="project" value="TreeGrafter"/>
</dbReference>
<dbReference type="GO" id="GO:0044774">
    <property type="term" value="P:mitotic DNA integrity checkpoint signaling"/>
    <property type="evidence" value="ECO:0007669"/>
    <property type="project" value="TreeGrafter"/>
</dbReference>
<gene>
    <name evidence="2" type="primary">mariner</name>
</gene>
<dbReference type="PANTHER" id="PTHR46060:SF2">
    <property type="entry name" value="HISTONE-LYSINE N-METHYLTRANSFERASE SETMAR"/>
    <property type="match status" value="1"/>
</dbReference>
<dbReference type="InterPro" id="IPR052709">
    <property type="entry name" value="Transposase-MT_Hybrid"/>
</dbReference>
<evidence type="ECO:0000259" key="1">
    <source>
        <dbReference type="Pfam" id="PF17906"/>
    </source>
</evidence>
<accession>A0A024FS30</accession>
<dbReference type="InterPro" id="IPR001888">
    <property type="entry name" value="Transposase_1"/>
</dbReference>
<dbReference type="Pfam" id="PF17906">
    <property type="entry name" value="HTH_48"/>
    <property type="match status" value="1"/>
</dbReference>
<dbReference type="GO" id="GO:0000729">
    <property type="term" value="P:DNA double-strand break processing"/>
    <property type="evidence" value="ECO:0007669"/>
    <property type="project" value="TreeGrafter"/>
</dbReference>
<dbReference type="Pfam" id="PF01359">
    <property type="entry name" value="Transposase_1"/>
    <property type="match status" value="1"/>
</dbReference>
<dbReference type="Gene3D" id="1.10.10.1450">
    <property type="match status" value="1"/>
</dbReference>
<evidence type="ECO:0000313" key="2">
    <source>
        <dbReference type="EMBL" id="BAO79480.1"/>
    </source>
</evidence>
<feature type="domain" description="Mos1 transposase HTH" evidence="1">
    <location>
        <begin position="6"/>
        <end position="54"/>
    </location>
</feature>
<reference evidence="2" key="1">
    <citation type="journal article" date="2014" name="Genetica">
        <title>A novel cluster of mariner-like elements belonging to mellifera subfamily from spiders and insects: implications of recent horizontal transfer on the South-West Islands of Japan.</title>
        <authorList>
            <person name="Yamada K."/>
            <person name="Kawanishi Y."/>
            <person name="Yamada A."/>
            <person name="Tokuda G."/>
            <person name="Gurung R.D."/>
            <person name="Sasaki T."/>
            <person name="Nakajima Y."/>
            <person name="Maekawa H."/>
        </authorList>
    </citation>
    <scope>NUCLEOTIDE SEQUENCE</scope>
    <source>
        <strain evidence="2">Ams_Ok03</strain>
    </source>
</reference>
<dbReference type="InterPro" id="IPR036397">
    <property type="entry name" value="RNaseH_sf"/>
</dbReference>
<dbReference type="GO" id="GO:0031297">
    <property type="term" value="P:replication fork processing"/>
    <property type="evidence" value="ECO:0007669"/>
    <property type="project" value="TreeGrafter"/>
</dbReference>
<dbReference type="GO" id="GO:0015074">
    <property type="term" value="P:DNA integration"/>
    <property type="evidence" value="ECO:0007669"/>
    <property type="project" value="TreeGrafter"/>
</dbReference>
<dbReference type="GO" id="GO:0044547">
    <property type="term" value="F:DNA topoisomerase binding"/>
    <property type="evidence" value="ECO:0007669"/>
    <property type="project" value="TreeGrafter"/>
</dbReference>